<organism evidence="1 2">
    <name type="scientific">Steinernema carpocapsae</name>
    <name type="common">Entomopathogenic nematode</name>
    <dbReference type="NCBI Taxonomy" id="34508"/>
    <lineage>
        <taxon>Eukaryota</taxon>
        <taxon>Metazoa</taxon>
        <taxon>Ecdysozoa</taxon>
        <taxon>Nematoda</taxon>
        <taxon>Chromadorea</taxon>
        <taxon>Rhabditida</taxon>
        <taxon>Tylenchina</taxon>
        <taxon>Panagrolaimomorpha</taxon>
        <taxon>Strongyloidoidea</taxon>
        <taxon>Steinernematidae</taxon>
        <taxon>Steinernema</taxon>
    </lineage>
</organism>
<gene>
    <name evidence="1" type="ORF">L596_019390</name>
</gene>
<dbReference type="Proteomes" id="UP000298663">
    <property type="component" value="Unassembled WGS sequence"/>
</dbReference>
<name>A0A4U5MQD4_STECR</name>
<keyword evidence="2" id="KW-1185">Reference proteome</keyword>
<dbReference type="AlphaFoldDB" id="A0A4U5MQD4"/>
<proteinExistence type="predicted"/>
<dbReference type="EMBL" id="AZBU02000006">
    <property type="protein sequence ID" value="TKR71857.1"/>
    <property type="molecule type" value="Genomic_DNA"/>
</dbReference>
<reference evidence="1 2" key="1">
    <citation type="journal article" date="2015" name="Genome Biol.">
        <title>Comparative genomics of Steinernema reveals deeply conserved gene regulatory networks.</title>
        <authorList>
            <person name="Dillman A.R."/>
            <person name="Macchietto M."/>
            <person name="Porter C.F."/>
            <person name="Rogers A."/>
            <person name="Williams B."/>
            <person name="Antoshechkin I."/>
            <person name="Lee M.M."/>
            <person name="Goodwin Z."/>
            <person name="Lu X."/>
            <person name="Lewis E.E."/>
            <person name="Goodrich-Blair H."/>
            <person name="Stock S.P."/>
            <person name="Adams B.J."/>
            <person name="Sternberg P.W."/>
            <person name="Mortazavi A."/>
        </authorList>
    </citation>
    <scope>NUCLEOTIDE SEQUENCE [LARGE SCALE GENOMIC DNA]</scope>
    <source>
        <strain evidence="1 2">ALL</strain>
    </source>
</reference>
<reference evidence="1 2" key="2">
    <citation type="journal article" date="2019" name="G3 (Bethesda)">
        <title>Hybrid Assembly of the Genome of the Entomopathogenic Nematode Steinernema carpocapsae Identifies the X-Chromosome.</title>
        <authorList>
            <person name="Serra L."/>
            <person name="Macchietto M."/>
            <person name="Macias-Munoz A."/>
            <person name="McGill C.J."/>
            <person name="Rodriguez I.M."/>
            <person name="Rodriguez B."/>
            <person name="Murad R."/>
            <person name="Mortazavi A."/>
        </authorList>
    </citation>
    <scope>NUCLEOTIDE SEQUENCE [LARGE SCALE GENOMIC DNA]</scope>
    <source>
        <strain evidence="1 2">ALL</strain>
    </source>
</reference>
<protein>
    <submittedName>
        <fullName evidence="1">Uncharacterized protein</fullName>
    </submittedName>
</protein>
<sequence length="72" mass="8383">MLYPIQLYTLFLKLFLISMASNDLLRKELSFVQRWNDPIQIDLSHPRHSAFILLLVTQGFRIIFGEAVFVGS</sequence>
<comment type="caution">
    <text evidence="1">The sequence shown here is derived from an EMBL/GenBank/DDBJ whole genome shotgun (WGS) entry which is preliminary data.</text>
</comment>
<accession>A0A4U5MQD4</accession>
<evidence type="ECO:0000313" key="2">
    <source>
        <dbReference type="Proteomes" id="UP000298663"/>
    </source>
</evidence>
<evidence type="ECO:0000313" key="1">
    <source>
        <dbReference type="EMBL" id="TKR71857.1"/>
    </source>
</evidence>